<feature type="compositionally biased region" description="Pro residues" evidence="1">
    <location>
        <begin position="117"/>
        <end position="126"/>
    </location>
</feature>
<reference evidence="2" key="1">
    <citation type="submission" date="2020-11" db="EMBL/GenBank/DDBJ databases">
        <authorList>
            <person name="Tran Van P."/>
        </authorList>
    </citation>
    <scope>NUCLEOTIDE SEQUENCE</scope>
</reference>
<feature type="compositionally biased region" description="Pro residues" evidence="1">
    <location>
        <begin position="90"/>
        <end position="105"/>
    </location>
</feature>
<feature type="region of interest" description="Disordered" evidence="1">
    <location>
        <begin position="90"/>
        <end position="152"/>
    </location>
</feature>
<dbReference type="EMBL" id="OC004408">
    <property type="protein sequence ID" value="CAD7264442.1"/>
    <property type="molecule type" value="Genomic_DNA"/>
</dbReference>
<proteinExistence type="predicted"/>
<organism evidence="2">
    <name type="scientific">Timema shepardi</name>
    <name type="common">Walking stick</name>
    <dbReference type="NCBI Taxonomy" id="629360"/>
    <lineage>
        <taxon>Eukaryota</taxon>
        <taxon>Metazoa</taxon>
        <taxon>Ecdysozoa</taxon>
        <taxon>Arthropoda</taxon>
        <taxon>Hexapoda</taxon>
        <taxon>Insecta</taxon>
        <taxon>Pterygota</taxon>
        <taxon>Neoptera</taxon>
        <taxon>Polyneoptera</taxon>
        <taxon>Phasmatodea</taxon>
        <taxon>Timematodea</taxon>
        <taxon>Timematoidea</taxon>
        <taxon>Timematidae</taxon>
        <taxon>Timema</taxon>
    </lineage>
</organism>
<gene>
    <name evidence="2" type="ORF">TSIB3V08_LOCUS8492</name>
</gene>
<dbReference type="AlphaFoldDB" id="A0A7R9B180"/>
<evidence type="ECO:0000313" key="2">
    <source>
        <dbReference type="EMBL" id="CAD7264442.1"/>
    </source>
</evidence>
<sequence>MKVQALSVCPAPQHFIIINMAAMEMEVMEEMEVVEGALQVALPRLAASMAAMETVKASLLVPALGLDLSLLAFHKLKVLGIREALLIPPHHPPPSFTTPPPPPPETQAYTHPESQAYPPPKSPEYPTPESSVYQSVESPACPPSEASTYQASAPSAYPLSELAVYQSAESPEYPPPPEEDVCWDEEVLCSVLDLIEKEEYNRVKCLNELVKNKSSNVVLSEETEPNVIVLEFVGRVATQRESIFSIMFETELLR</sequence>
<name>A0A7R9B180_TIMSH</name>
<evidence type="ECO:0000256" key="1">
    <source>
        <dbReference type="SAM" id="MobiDB-lite"/>
    </source>
</evidence>
<protein>
    <submittedName>
        <fullName evidence="2">Uncharacterized protein</fullName>
    </submittedName>
</protein>
<accession>A0A7R9B180</accession>